<accession>A0AAJ2N2I9</accession>
<dbReference type="Gene3D" id="3.40.50.880">
    <property type="match status" value="1"/>
</dbReference>
<dbReference type="PANTHER" id="PTHR12969:SF7">
    <property type="entry name" value="INTRAFLAGELLAR TRANSPORT PROTEIN 52 HOMOLOG"/>
    <property type="match status" value="1"/>
</dbReference>
<keyword evidence="1" id="KW-0732">Signal</keyword>
<proteinExistence type="predicted"/>
<reference evidence="3" key="1">
    <citation type="submission" date="2023-09" db="EMBL/GenBank/DDBJ databases">
        <title>Paenibacillus sp. chi10 Genome sequencing and assembly.</title>
        <authorList>
            <person name="Kim I."/>
        </authorList>
    </citation>
    <scope>NUCLEOTIDE SEQUENCE [LARGE SCALE GENOMIC DNA]</scope>
    <source>
        <strain evidence="3">chi10</strain>
    </source>
</reference>
<dbReference type="InterPro" id="IPR039975">
    <property type="entry name" value="IFT52"/>
</dbReference>
<name>A0AAJ2N2I9_9BACL</name>
<evidence type="ECO:0000313" key="3">
    <source>
        <dbReference type="Proteomes" id="UP001250538"/>
    </source>
</evidence>
<evidence type="ECO:0000313" key="2">
    <source>
        <dbReference type="EMBL" id="MDT8977608.1"/>
    </source>
</evidence>
<sequence>MNMLTVLKRKWFKVVLAALIALPTLSLGAGSNAYAEGPADPAPYITAKGTPNGKKVLFDNTHGQTAGAADWVIDGGFSDFANGIADKGYEVKELRKSTPITYDDLKDYQVFVIGEANIPYKTSEQAAMLQYVNSGGSIFFIADHYNADRNKNRWDASEAFNGYRRGAWSNPAQGMSTEEANSAAMQDVASSDWLSDNFGVRIRYNALGDINANVIVDPQQAFGITNQVSSVAMHAGSTVAITNPQIAKGIVYLPAVSSSQKWPNAVDQGVYNGGGVAEGAYVSISKVGLGKAAVIGDSSPVEDATPKYLREENGQTKKTYDGYKEQDDAALLMNLIDWLAEQESYTSFTQVPGLQLDTPTALLPFETPQLSTEPQPEPWAAPAAGYKWWDSSTFKKGSYGAPSGGQNPSGNPAMTHPATVTAATPFNVTITAGGLTPNSSITLQIGVYLTGGQQVGQVQQDNGSWPTGYGYNSFTLTADSTGTAVKTIQVRTQSGKSGAASIRLRKDSSNVYQTNPITIAP</sequence>
<dbReference type="EMBL" id="JAVYAA010000003">
    <property type="protein sequence ID" value="MDT8977608.1"/>
    <property type="molecule type" value="Genomic_DNA"/>
</dbReference>
<dbReference type="Proteomes" id="UP001250538">
    <property type="component" value="Unassembled WGS sequence"/>
</dbReference>
<protein>
    <submittedName>
        <fullName evidence="2">DNA-binding protein</fullName>
    </submittedName>
</protein>
<dbReference type="PANTHER" id="PTHR12969">
    <property type="entry name" value="NGD5/OSM-6/IFT52"/>
    <property type="match status" value="1"/>
</dbReference>
<dbReference type="GO" id="GO:0003677">
    <property type="term" value="F:DNA binding"/>
    <property type="evidence" value="ECO:0007669"/>
    <property type="project" value="UniProtKB-KW"/>
</dbReference>
<gene>
    <name evidence="2" type="ORF">RQP50_15320</name>
</gene>
<dbReference type="SUPFAM" id="SSF52317">
    <property type="entry name" value="Class I glutamine amidotransferase-like"/>
    <property type="match status" value="1"/>
</dbReference>
<dbReference type="InterPro" id="IPR029062">
    <property type="entry name" value="Class_I_gatase-like"/>
</dbReference>
<keyword evidence="3" id="KW-1185">Reference proteome</keyword>
<keyword evidence="2" id="KW-0238">DNA-binding</keyword>
<dbReference type="AlphaFoldDB" id="A0AAJ2N2I9"/>
<comment type="caution">
    <text evidence="2">The sequence shown here is derived from an EMBL/GenBank/DDBJ whole genome shotgun (WGS) entry which is preliminary data.</text>
</comment>
<evidence type="ECO:0000256" key="1">
    <source>
        <dbReference type="SAM" id="SignalP"/>
    </source>
</evidence>
<feature type="chain" id="PRO_5042579692" evidence="1">
    <location>
        <begin position="29"/>
        <end position="521"/>
    </location>
</feature>
<organism evidence="2 3">
    <name type="scientific">Paenibacillus suaedae</name>
    <dbReference type="NCBI Taxonomy" id="3077233"/>
    <lineage>
        <taxon>Bacteria</taxon>
        <taxon>Bacillati</taxon>
        <taxon>Bacillota</taxon>
        <taxon>Bacilli</taxon>
        <taxon>Bacillales</taxon>
        <taxon>Paenibacillaceae</taxon>
        <taxon>Paenibacillus</taxon>
    </lineage>
</organism>
<feature type="signal peptide" evidence="1">
    <location>
        <begin position="1"/>
        <end position="28"/>
    </location>
</feature>